<keyword evidence="4" id="KW-1185">Reference proteome</keyword>
<dbReference type="InterPro" id="IPR010473">
    <property type="entry name" value="GTPase-bd"/>
</dbReference>
<dbReference type="InterPro" id="IPR011989">
    <property type="entry name" value="ARM-like"/>
</dbReference>
<dbReference type="GO" id="GO:0030036">
    <property type="term" value="P:actin cytoskeleton organization"/>
    <property type="evidence" value="ECO:0007669"/>
    <property type="project" value="InterPro"/>
</dbReference>
<feature type="region of interest" description="Disordered" evidence="1">
    <location>
        <begin position="229"/>
        <end position="248"/>
    </location>
</feature>
<dbReference type="InterPro" id="IPR016024">
    <property type="entry name" value="ARM-type_fold"/>
</dbReference>
<dbReference type="Pfam" id="PF06371">
    <property type="entry name" value="Drf_GBD"/>
    <property type="match status" value="1"/>
</dbReference>
<dbReference type="SUPFAM" id="SSF48371">
    <property type="entry name" value="ARM repeat"/>
    <property type="match status" value="1"/>
</dbReference>
<dbReference type="AlphaFoldDB" id="A0A1X2GV11"/>
<organism evidence="3 4">
    <name type="scientific">Hesseltinella vesiculosa</name>
    <dbReference type="NCBI Taxonomy" id="101127"/>
    <lineage>
        <taxon>Eukaryota</taxon>
        <taxon>Fungi</taxon>
        <taxon>Fungi incertae sedis</taxon>
        <taxon>Mucoromycota</taxon>
        <taxon>Mucoromycotina</taxon>
        <taxon>Mucoromycetes</taxon>
        <taxon>Mucorales</taxon>
        <taxon>Cunninghamellaceae</taxon>
        <taxon>Hesseltinella</taxon>
    </lineage>
</organism>
<name>A0A1X2GV11_9FUNG</name>
<dbReference type="OrthoDB" id="2155261at2759"/>
<dbReference type="SMART" id="SM01140">
    <property type="entry name" value="Drf_GBD"/>
    <property type="match status" value="1"/>
</dbReference>
<proteinExistence type="predicted"/>
<dbReference type="GO" id="GO:0003779">
    <property type="term" value="F:actin binding"/>
    <property type="evidence" value="ECO:0007669"/>
    <property type="project" value="InterPro"/>
</dbReference>
<feature type="region of interest" description="Disordered" evidence="1">
    <location>
        <begin position="1"/>
        <end position="24"/>
    </location>
</feature>
<evidence type="ECO:0000313" key="4">
    <source>
        <dbReference type="Proteomes" id="UP000242146"/>
    </source>
</evidence>
<feature type="compositionally biased region" description="Polar residues" evidence="1">
    <location>
        <begin position="229"/>
        <end position="240"/>
    </location>
</feature>
<dbReference type="Proteomes" id="UP000242146">
    <property type="component" value="Unassembled WGS sequence"/>
</dbReference>
<feature type="compositionally biased region" description="Low complexity" evidence="1">
    <location>
        <begin position="123"/>
        <end position="143"/>
    </location>
</feature>
<dbReference type="Gene3D" id="1.25.10.10">
    <property type="entry name" value="Leucine-rich Repeat Variant"/>
    <property type="match status" value="1"/>
</dbReference>
<gene>
    <name evidence="3" type="ORF">DM01DRAFT_1331361</name>
</gene>
<feature type="region of interest" description="Disordered" evidence="1">
    <location>
        <begin position="568"/>
        <end position="591"/>
    </location>
</feature>
<dbReference type="GO" id="GO:0031267">
    <property type="term" value="F:small GTPase binding"/>
    <property type="evidence" value="ECO:0007669"/>
    <property type="project" value="InterPro"/>
</dbReference>
<feature type="domain" description="Formin GTPase-binding" evidence="2">
    <location>
        <begin position="146"/>
        <end position="412"/>
    </location>
</feature>
<feature type="region of interest" description="Disordered" evidence="1">
    <location>
        <begin position="92"/>
        <end position="153"/>
    </location>
</feature>
<protein>
    <recommendedName>
        <fullName evidence="2">Formin GTPase-binding domain-containing protein</fullName>
    </recommendedName>
</protein>
<evidence type="ECO:0000259" key="2">
    <source>
        <dbReference type="SMART" id="SM01140"/>
    </source>
</evidence>
<sequence length="793" mass="89321">MLQSSSNGGGSGFNGQSSSQQQPRLINRMQDFLFQKRHRAFLQGDYDSGMSVDGMSTSSAMVASSIAGTTSIYSAMDEDTASRVDSMFSSIQSNQSNIRPNPNTPPPVRTVHLDAHSHPSAQSPPLYNPLSSPLARSSGSSPPLTDPTSSQTTDDFEEAFQKLAREYGIPEEVASSFTLERKKVLLTSQAQIQQPTSNNGFFSWRTWGKKQKQRFDIRQGNMFEASPTMNNNNSSESPMQPQGMPGNGRKWRMGYSTSARGRMQRASIMTYQHGKGSHRPDRTIKTGFSPEDFISLLQSCHIRELNESQVQELRVCLRSVKASWTTDFLRLGGYVVLSDLFRQMKEAPKREKNDDKILQHLAKCFKAIMMHEQAGTEIVLSNPIGLEHIRDLLFGPVNQKQKQLYSLSVITRAHFLNILCTLSSLQCNRPATESQEEWYVHGYDVLRRLLLDCPATTLDPTITTGSPTQATPSPAQPMAPANAGFAASDDPNQLPFRMTLKTDPKDVMAFILQNDPFATPNQPPVPRYTAWMRELQYTVEKEIEPITFLAQVLDYKFESAFRQLRIKPPSHQDPASQEEPSQPPPDIPEQQASNTVMVDDGVVEYLIAHLRLINTVIATQPIFYKGIYGDLEREMVRTEIMMSGFDKISKALRYCPHPMLYALYYRYLSPLLEPQASLSMAIHHQENAPAAALTSDGAWPTQDQRQGLDPGYGEGDDEEEYLYMEDDGDDQWEDEDDTVDPLAYTDLMDEDLEFLMEGDDDDDDDLFAGQSNAYRGDSFEQQHRWKMYESTAR</sequence>
<comment type="caution">
    <text evidence="3">The sequence shown here is derived from an EMBL/GenBank/DDBJ whole genome shotgun (WGS) entry which is preliminary data.</text>
</comment>
<dbReference type="EMBL" id="MCGT01000002">
    <property type="protein sequence ID" value="ORX61887.1"/>
    <property type="molecule type" value="Genomic_DNA"/>
</dbReference>
<evidence type="ECO:0000256" key="1">
    <source>
        <dbReference type="SAM" id="MobiDB-lite"/>
    </source>
</evidence>
<accession>A0A1X2GV11</accession>
<reference evidence="3 4" key="1">
    <citation type="submission" date="2016-07" db="EMBL/GenBank/DDBJ databases">
        <title>Pervasive Adenine N6-methylation of Active Genes in Fungi.</title>
        <authorList>
            <consortium name="DOE Joint Genome Institute"/>
            <person name="Mondo S.J."/>
            <person name="Dannebaum R.O."/>
            <person name="Kuo R.C."/>
            <person name="Labutti K."/>
            <person name="Haridas S."/>
            <person name="Kuo A."/>
            <person name="Salamov A."/>
            <person name="Ahrendt S.R."/>
            <person name="Lipzen A."/>
            <person name="Sullivan W."/>
            <person name="Andreopoulos W.B."/>
            <person name="Clum A."/>
            <person name="Lindquist E."/>
            <person name="Daum C."/>
            <person name="Ramamoorthy G.K."/>
            <person name="Gryganskyi A."/>
            <person name="Culley D."/>
            <person name="Magnuson J.K."/>
            <person name="James T.Y."/>
            <person name="O'Malley M.A."/>
            <person name="Stajich J.E."/>
            <person name="Spatafora J.W."/>
            <person name="Visel A."/>
            <person name="Grigoriev I.V."/>
        </authorList>
    </citation>
    <scope>NUCLEOTIDE SEQUENCE [LARGE SCALE GENOMIC DNA]</scope>
    <source>
        <strain evidence="3 4">NRRL 3301</strain>
    </source>
</reference>
<feature type="region of interest" description="Disordered" evidence="1">
    <location>
        <begin position="693"/>
        <end position="717"/>
    </location>
</feature>
<evidence type="ECO:0000313" key="3">
    <source>
        <dbReference type="EMBL" id="ORX61887.1"/>
    </source>
</evidence>